<comment type="cofactor">
    <cofactor evidence="1">
        <name>FMN</name>
        <dbReference type="ChEBI" id="CHEBI:58210"/>
    </cofactor>
</comment>
<dbReference type="FunFam" id="3.20.20.70:FF:000154">
    <property type="entry name" value="Probable nitronate monooxygenase"/>
    <property type="match status" value="1"/>
</dbReference>
<evidence type="ECO:0000256" key="4">
    <source>
        <dbReference type="ARBA" id="ARBA00022630"/>
    </source>
</evidence>
<evidence type="ECO:0000256" key="9">
    <source>
        <dbReference type="ARBA" id="ARBA00031155"/>
    </source>
</evidence>
<evidence type="ECO:0000256" key="2">
    <source>
        <dbReference type="ARBA" id="ARBA00009881"/>
    </source>
</evidence>
<dbReference type="SUPFAM" id="SSF51412">
    <property type="entry name" value="Inosine monophosphate dehydrogenase (IMPDH)"/>
    <property type="match status" value="1"/>
</dbReference>
<evidence type="ECO:0000256" key="3">
    <source>
        <dbReference type="ARBA" id="ARBA00022575"/>
    </source>
</evidence>
<dbReference type="RefSeq" id="WP_275684304.1">
    <property type="nucleotide sequence ID" value="NZ_JAJLJH010000007.1"/>
</dbReference>
<comment type="catalytic activity">
    <reaction evidence="10">
        <text>3 propionate 3-nitronate + 3 O2 + H2O = 3 3-oxopropanoate + 2 nitrate + nitrite + H2O2 + 3 H(+)</text>
        <dbReference type="Rhea" id="RHEA:57332"/>
        <dbReference type="ChEBI" id="CHEBI:15377"/>
        <dbReference type="ChEBI" id="CHEBI:15378"/>
        <dbReference type="ChEBI" id="CHEBI:15379"/>
        <dbReference type="ChEBI" id="CHEBI:16240"/>
        <dbReference type="ChEBI" id="CHEBI:16301"/>
        <dbReference type="ChEBI" id="CHEBI:17632"/>
        <dbReference type="ChEBI" id="CHEBI:33190"/>
        <dbReference type="ChEBI" id="CHEBI:136067"/>
    </reaction>
</comment>
<dbReference type="EMBL" id="JAJLJH010000007">
    <property type="protein sequence ID" value="MCK9688254.1"/>
    <property type="molecule type" value="Genomic_DNA"/>
</dbReference>
<comment type="caution">
    <text evidence="12">The sequence shown here is derived from an EMBL/GenBank/DDBJ whole genome shotgun (WGS) entry which is preliminary data.</text>
</comment>
<dbReference type="CDD" id="cd04730">
    <property type="entry name" value="NPD_like"/>
    <property type="match status" value="1"/>
</dbReference>
<proteinExistence type="inferred from homology"/>
<dbReference type="Pfam" id="PF03060">
    <property type="entry name" value="NMO"/>
    <property type="match status" value="1"/>
</dbReference>
<gene>
    <name evidence="12" type="ORF">LPC04_21315</name>
</gene>
<evidence type="ECO:0000256" key="6">
    <source>
        <dbReference type="ARBA" id="ARBA00022741"/>
    </source>
</evidence>
<dbReference type="AlphaFoldDB" id="A0A9X1YKJ1"/>
<dbReference type="GO" id="GO:0000166">
    <property type="term" value="F:nucleotide binding"/>
    <property type="evidence" value="ECO:0007669"/>
    <property type="project" value="UniProtKB-KW"/>
</dbReference>
<keyword evidence="3" id="KW-0216">Detoxification</keyword>
<evidence type="ECO:0000256" key="10">
    <source>
        <dbReference type="ARBA" id="ARBA00049401"/>
    </source>
</evidence>
<keyword evidence="7" id="KW-0560">Oxidoreductase</keyword>
<evidence type="ECO:0000313" key="13">
    <source>
        <dbReference type="Proteomes" id="UP001139353"/>
    </source>
</evidence>
<organism evidence="12 13">
    <name type="scientific">Scleromatobacter humisilvae</name>
    <dbReference type="NCBI Taxonomy" id="2897159"/>
    <lineage>
        <taxon>Bacteria</taxon>
        <taxon>Pseudomonadati</taxon>
        <taxon>Pseudomonadota</taxon>
        <taxon>Betaproteobacteria</taxon>
        <taxon>Burkholderiales</taxon>
        <taxon>Sphaerotilaceae</taxon>
        <taxon>Scleromatobacter</taxon>
    </lineage>
</organism>
<comment type="similarity">
    <text evidence="2">Belongs to the nitronate monooxygenase family. NMO class I subfamily.</text>
</comment>
<dbReference type="Gene3D" id="3.20.20.70">
    <property type="entry name" value="Aldolase class I"/>
    <property type="match status" value="1"/>
</dbReference>
<keyword evidence="5" id="KW-0288">FMN</keyword>
<dbReference type="InterPro" id="IPR004136">
    <property type="entry name" value="NMO"/>
</dbReference>
<evidence type="ECO:0000313" key="12">
    <source>
        <dbReference type="EMBL" id="MCK9688254.1"/>
    </source>
</evidence>
<dbReference type="PANTHER" id="PTHR42747:SF3">
    <property type="entry name" value="NITRONATE MONOOXYGENASE-RELATED"/>
    <property type="match status" value="1"/>
</dbReference>
<evidence type="ECO:0000256" key="11">
    <source>
        <dbReference type="ARBA" id="ARBA00067136"/>
    </source>
</evidence>
<reference evidence="12" key="1">
    <citation type="submission" date="2021-11" db="EMBL/GenBank/DDBJ databases">
        <title>BS-T2-15 a new species belonging to the Comamonadaceae family isolated from the soil of a French oak forest.</title>
        <authorList>
            <person name="Mieszkin S."/>
            <person name="Alain K."/>
        </authorList>
    </citation>
    <scope>NUCLEOTIDE SEQUENCE</scope>
    <source>
        <strain evidence="12">BS-T2-15</strain>
    </source>
</reference>
<evidence type="ECO:0000256" key="5">
    <source>
        <dbReference type="ARBA" id="ARBA00022643"/>
    </source>
</evidence>
<dbReference type="GO" id="GO:0018580">
    <property type="term" value="F:nitronate monooxygenase activity"/>
    <property type="evidence" value="ECO:0007669"/>
    <property type="project" value="InterPro"/>
</dbReference>
<name>A0A9X1YKJ1_9BURK</name>
<keyword evidence="13" id="KW-1185">Reference proteome</keyword>
<dbReference type="PANTHER" id="PTHR42747">
    <property type="entry name" value="NITRONATE MONOOXYGENASE-RELATED"/>
    <property type="match status" value="1"/>
</dbReference>
<evidence type="ECO:0000256" key="8">
    <source>
        <dbReference type="ARBA" id="ARBA00023033"/>
    </source>
</evidence>
<evidence type="ECO:0000256" key="7">
    <source>
        <dbReference type="ARBA" id="ARBA00023002"/>
    </source>
</evidence>
<dbReference type="GO" id="GO:0009636">
    <property type="term" value="P:response to toxic substance"/>
    <property type="evidence" value="ECO:0007669"/>
    <property type="project" value="UniProtKB-KW"/>
</dbReference>
<dbReference type="InterPro" id="IPR013785">
    <property type="entry name" value="Aldolase_TIM"/>
</dbReference>
<accession>A0A9X1YKJ1</accession>
<keyword evidence="6" id="KW-0547">Nucleotide-binding</keyword>
<dbReference type="Proteomes" id="UP001139353">
    <property type="component" value="Unassembled WGS sequence"/>
</dbReference>
<keyword evidence="8 12" id="KW-0503">Monooxygenase</keyword>
<sequence length="354" mass="36500">MTDAARSFTARLGLELPLIQAPMAGVQGGAMAAAVSGAGALGSLPGAAMTPQALRDAVGEMRKLGGMPVNLNFFCHAVPKPDPAREAAWREALRPYFDELGVSPSAIQNGPGRLPFDDAAAAVVEELRPAVVSFHFGLPPAPLLERVRRAGAQVWSSATTVAEARWLAAHGVDAIIAQGVEAGGHRGVFLPEGQPVDLSGQLRMLPLLTGILEAVRVPVIAAGGIVDADGVAMALRMGASAAQVGTAFLLCDEATTSAVHRAALQSDAARDTALTNLFTGRPARGIVNRLMRELGPISALAPAFPTAVNALAPLRAAAEQAGRGDFSSMWAGQDVSGCRAIPAARLVRQLAEKL</sequence>
<evidence type="ECO:0000256" key="1">
    <source>
        <dbReference type="ARBA" id="ARBA00001917"/>
    </source>
</evidence>
<keyword evidence="4" id="KW-0285">Flavoprotein</keyword>
<protein>
    <recommendedName>
        <fullName evidence="11">Nitronate monooxygenase</fullName>
    </recommendedName>
    <alternativeName>
        <fullName evidence="9">Propionate 3-nitronate monooxygenase</fullName>
    </alternativeName>
</protein>